<dbReference type="Pfam" id="PF13505">
    <property type="entry name" value="OMP_b-brl"/>
    <property type="match status" value="1"/>
</dbReference>
<dbReference type="InterPro" id="IPR027385">
    <property type="entry name" value="Beta-barrel_OMP"/>
</dbReference>
<keyword evidence="4" id="KW-0998">Cell outer membrane</keyword>
<dbReference type="InterPro" id="IPR011250">
    <property type="entry name" value="OMP/PagP_B-barrel"/>
</dbReference>
<dbReference type="Proteomes" id="UP000092839">
    <property type="component" value="Chromosome"/>
</dbReference>
<evidence type="ECO:0000256" key="2">
    <source>
        <dbReference type="ARBA" id="ARBA00022729"/>
    </source>
</evidence>
<evidence type="ECO:0000256" key="4">
    <source>
        <dbReference type="ARBA" id="ARBA00023237"/>
    </source>
</evidence>
<comment type="subcellular location">
    <subcellularLocation>
        <location evidence="1">Cell outer membrane</location>
    </subcellularLocation>
</comment>
<feature type="domain" description="Outer membrane protein beta-barrel" evidence="7">
    <location>
        <begin position="21"/>
        <end position="220"/>
    </location>
</feature>
<evidence type="ECO:0000256" key="6">
    <source>
        <dbReference type="SAM" id="SignalP"/>
    </source>
</evidence>
<dbReference type="STRING" id="1274631.LMTR13_19540"/>
<dbReference type="AlphaFoldDB" id="A0A1B1UGZ2"/>
<dbReference type="GO" id="GO:0009279">
    <property type="term" value="C:cell outer membrane"/>
    <property type="evidence" value="ECO:0007669"/>
    <property type="project" value="UniProtKB-SubCell"/>
</dbReference>
<dbReference type="PANTHER" id="PTHR34001:SF3">
    <property type="entry name" value="BLL7405 PROTEIN"/>
    <property type="match status" value="1"/>
</dbReference>
<sequence>MKRLLLAGVALSVASAASAADMQARPYSKAPPAAVVAAYNWSGFYIGAMGGYGWGGSDSDASGGFGGGTIGYNWQFPGSQFVFGVEVDAAGASIKDSFTEDVGGILLTQESKINSFGSVTGRAGFALDAALIYAKGGYAWANHKASLSAPGTPFSFSDSQFHSGYTIGGGLEYLFTPSWSAKAEYMYTSLGGETYNLGGLLLDSPNIDFHTIKVGVNYHFR</sequence>
<evidence type="ECO:0000256" key="3">
    <source>
        <dbReference type="ARBA" id="ARBA00023136"/>
    </source>
</evidence>
<dbReference type="SUPFAM" id="SSF56925">
    <property type="entry name" value="OMPA-like"/>
    <property type="match status" value="1"/>
</dbReference>
<evidence type="ECO:0000259" key="7">
    <source>
        <dbReference type="Pfam" id="PF13505"/>
    </source>
</evidence>
<feature type="chain" id="PRO_5008530507" description="Outer membrane protein beta-barrel domain-containing protein" evidence="6">
    <location>
        <begin position="20"/>
        <end position="221"/>
    </location>
</feature>
<gene>
    <name evidence="8" type="ORF">LMTR13_19540</name>
</gene>
<reference evidence="8 9" key="1">
    <citation type="submission" date="2016-07" db="EMBL/GenBank/DDBJ databases">
        <title>Complete genome sequence of Bradyrhizobium icense LMTR 13T, a potential inoculant strain isolated from lima bean (Phaseolus lunatus) in Peru.</title>
        <authorList>
            <person name="Ormeno-Orrillo E."/>
            <person name="Duran D."/>
            <person name="Rogel M.A."/>
            <person name="Rey L."/>
            <person name="Imperial J."/>
            <person name="Ruiz-Argueso T."/>
            <person name="Martinez-Romero E."/>
        </authorList>
    </citation>
    <scope>NUCLEOTIDE SEQUENCE [LARGE SCALE GENOMIC DNA]</scope>
    <source>
        <strain evidence="8 9">LMTR 13</strain>
    </source>
</reference>
<accession>A0A1B1UGZ2</accession>
<feature type="signal peptide" evidence="6">
    <location>
        <begin position="1"/>
        <end position="19"/>
    </location>
</feature>
<dbReference type="EMBL" id="CP016428">
    <property type="protein sequence ID" value="ANW02036.1"/>
    <property type="molecule type" value="Genomic_DNA"/>
</dbReference>
<comment type="similarity">
    <text evidence="5">Belongs to the Omp25/RopB family.</text>
</comment>
<dbReference type="OrthoDB" id="9815357at2"/>
<dbReference type="InterPro" id="IPR051692">
    <property type="entry name" value="OMP-like"/>
</dbReference>
<keyword evidence="9" id="KW-1185">Reference proteome</keyword>
<protein>
    <recommendedName>
        <fullName evidence="7">Outer membrane protein beta-barrel domain-containing protein</fullName>
    </recommendedName>
</protein>
<evidence type="ECO:0000313" key="9">
    <source>
        <dbReference type="Proteomes" id="UP000092839"/>
    </source>
</evidence>
<evidence type="ECO:0000256" key="5">
    <source>
        <dbReference type="ARBA" id="ARBA00038306"/>
    </source>
</evidence>
<dbReference type="Gene3D" id="2.40.160.20">
    <property type="match status" value="1"/>
</dbReference>
<keyword evidence="2 6" id="KW-0732">Signal</keyword>
<evidence type="ECO:0000313" key="8">
    <source>
        <dbReference type="EMBL" id="ANW02036.1"/>
    </source>
</evidence>
<evidence type="ECO:0000256" key="1">
    <source>
        <dbReference type="ARBA" id="ARBA00004442"/>
    </source>
</evidence>
<keyword evidence="3" id="KW-0472">Membrane</keyword>
<dbReference type="RefSeq" id="WP_065729249.1">
    <property type="nucleotide sequence ID" value="NZ_CP016428.1"/>
</dbReference>
<proteinExistence type="inferred from homology"/>
<name>A0A1B1UGZ2_9BRAD</name>
<organism evidence="8 9">
    <name type="scientific">Bradyrhizobium icense</name>
    <dbReference type="NCBI Taxonomy" id="1274631"/>
    <lineage>
        <taxon>Bacteria</taxon>
        <taxon>Pseudomonadati</taxon>
        <taxon>Pseudomonadota</taxon>
        <taxon>Alphaproteobacteria</taxon>
        <taxon>Hyphomicrobiales</taxon>
        <taxon>Nitrobacteraceae</taxon>
        <taxon>Bradyrhizobium</taxon>
    </lineage>
</organism>
<dbReference type="KEGG" id="bic:LMTR13_19540"/>
<dbReference type="PANTHER" id="PTHR34001">
    <property type="entry name" value="BLL7405 PROTEIN"/>
    <property type="match status" value="1"/>
</dbReference>